<sequence>MIVINTYRMYMGLPYPRGEGGSQKLFYEQLAEELILNQYDAARRIPRTCNEPADSMGYCPPSINKLDGTPRKWELMQISHPQIENGRLLTLLCKAIAEYVGRRRSIFALAVKTKPSPLQKKHGFALQRRGSCASLDSTTSSSNNNNRNSVRSENEATVSARKSFRDIPVHPSLLQYIQKVGVGIPKRNPRKRKRRKKNLRRNNSHHNDDDDGPNDVDYGYYNQNAFQTKNGRNQFLSRDEERRLLQPHHNNRPTRDGGRSKIRHYNNKSTSSTTAAAAAAATQVIQPLPPFGTGNAQNSKRNSVKTNVRLLPIKLLGRYDGNGKSRWKN</sequence>
<name>A0A9K3PXY0_9STRA</name>
<feature type="region of interest" description="Disordered" evidence="1">
    <location>
        <begin position="180"/>
        <end position="268"/>
    </location>
</feature>
<comment type="caution">
    <text evidence="2">The sequence shown here is derived from an EMBL/GenBank/DDBJ whole genome shotgun (WGS) entry which is preliminary data.</text>
</comment>
<dbReference type="Proteomes" id="UP000693970">
    <property type="component" value="Unassembled WGS sequence"/>
</dbReference>
<feature type="compositionally biased region" description="Basic residues" evidence="1">
    <location>
        <begin position="187"/>
        <end position="204"/>
    </location>
</feature>
<reference evidence="2" key="1">
    <citation type="journal article" date="2021" name="Sci. Rep.">
        <title>Diploid genomic architecture of Nitzschia inconspicua, an elite biomass production diatom.</title>
        <authorList>
            <person name="Oliver A."/>
            <person name="Podell S."/>
            <person name="Pinowska A."/>
            <person name="Traller J.C."/>
            <person name="Smith S.R."/>
            <person name="McClure R."/>
            <person name="Beliaev A."/>
            <person name="Bohutskyi P."/>
            <person name="Hill E.A."/>
            <person name="Rabines A."/>
            <person name="Zheng H."/>
            <person name="Allen L.Z."/>
            <person name="Kuo A."/>
            <person name="Grigoriev I.V."/>
            <person name="Allen A.E."/>
            <person name="Hazlebeck D."/>
            <person name="Allen E.E."/>
        </authorList>
    </citation>
    <scope>NUCLEOTIDE SEQUENCE</scope>
    <source>
        <strain evidence="2">Hildebrandi</strain>
    </source>
</reference>
<evidence type="ECO:0000256" key="1">
    <source>
        <dbReference type="SAM" id="MobiDB-lite"/>
    </source>
</evidence>
<gene>
    <name evidence="2" type="ORF">IV203_026912</name>
</gene>
<feature type="compositionally biased region" description="Low complexity" evidence="1">
    <location>
        <begin position="137"/>
        <end position="151"/>
    </location>
</feature>
<proteinExistence type="predicted"/>
<evidence type="ECO:0000313" key="2">
    <source>
        <dbReference type="EMBL" id="KAG7363551.1"/>
    </source>
</evidence>
<feature type="compositionally biased region" description="Polar residues" evidence="1">
    <location>
        <begin position="223"/>
        <end position="236"/>
    </location>
</feature>
<dbReference type="EMBL" id="JAGRRH010000010">
    <property type="protein sequence ID" value="KAG7363551.1"/>
    <property type="molecule type" value="Genomic_DNA"/>
</dbReference>
<reference evidence="2" key="2">
    <citation type="submission" date="2021-04" db="EMBL/GenBank/DDBJ databases">
        <authorList>
            <person name="Podell S."/>
        </authorList>
    </citation>
    <scope>NUCLEOTIDE SEQUENCE</scope>
    <source>
        <strain evidence="2">Hildebrandi</strain>
    </source>
</reference>
<dbReference type="AlphaFoldDB" id="A0A9K3PXY0"/>
<organism evidence="2 3">
    <name type="scientific">Nitzschia inconspicua</name>
    <dbReference type="NCBI Taxonomy" id="303405"/>
    <lineage>
        <taxon>Eukaryota</taxon>
        <taxon>Sar</taxon>
        <taxon>Stramenopiles</taxon>
        <taxon>Ochrophyta</taxon>
        <taxon>Bacillariophyta</taxon>
        <taxon>Bacillariophyceae</taxon>
        <taxon>Bacillariophycidae</taxon>
        <taxon>Bacillariales</taxon>
        <taxon>Bacillariaceae</taxon>
        <taxon>Nitzschia</taxon>
    </lineage>
</organism>
<protein>
    <submittedName>
        <fullName evidence="2">Uncharacterized protein</fullName>
    </submittedName>
</protein>
<accession>A0A9K3PXY0</accession>
<feature type="region of interest" description="Disordered" evidence="1">
    <location>
        <begin position="118"/>
        <end position="163"/>
    </location>
</feature>
<evidence type="ECO:0000313" key="3">
    <source>
        <dbReference type="Proteomes" id="UP000693970"/>
    </source>
</evidence>
<keyword evidence="3" id="KW-1185">Reference proteome</keyword>